<proteinExistence type="predicted"/>
<dbReference type="SUPFAM" id="SSF81296">
    <property type="entry name" value="E set domains"/>
    <property type="match status" value="1"/>
</dbReference>
<reference evidence="7 8" key="1">
    <citation type="submission" date="2020-01" db="EMBL/GenBank/DDBJ databases">
        <title>Genome sequencing of strain KACC 21265.</title>
        <authorList>
            <person name="Heo J."/>
            <person name="Kim S.-J."/>
            <person name="Kim J.-S."/>
            <person name="Hong S.-B."/>
            <person name="Kwon S.-W."/>
        </authorList>
    </citation>
    <scope>NUCLEOTIDE SEQUENCE [LARGE SCALE GENOMIC DNA]</scope>
    <source>
        <strain evidence="7 8">KACC 21265</strain>
    </source>
</reference>
<dbReference type="InterPro" id="IPR005066">
    <property type="entry name" value="MoCF_OxRdtse_dimer"/>
</dbReference>
<dbReference type="EC" id="1.8.2.1" evidence="7"/>
<dbReference type="Proteomes" id="UP000464787">
    <property type="component" value="Chromosome"/>
</dbReference>
<dbReference type="Pfam" id="PF00174">
    <property type="entry name" value="Oxidored_molyb"/>
    <property type="match status" value="1"/>
</dbReference>
<dbReference type="Pfam" id="PF03404">
    <property type="entry name" value="Mo-co_dimer"/>
    <property type="match status" value="1"/>
</dbReference>
<dbReference type="GO" id="GO:0020037">
    <property type="term" value="F:heme binding"/>
    <property type="evidence" value="ECO:0007669"/>
    <property type="project" value="TreeGrafter"/>
</dbReference>
<dbReference type="InterPro" id="IPR000572">
    <property type="entry name" value="OxRdtase_Mopterin-bd_dom"/>
</dbReference>
<evidence type="ECO:0000313" key="7">
    <source>
        <dbReference type="EMBL" id="QHI99903.1"/>
    </source>
</evidence>
<evidence type="ECO:0000256" key="2">
    <source>
        <dbReference type="ARBA" id="ARBA00022505"/>
    </source>
</evidence>
<keyword evidence="2" id="KW-0500">Molybdenum</keyword>
<dbReference type="InterPro" id="IPR036374">
    <property type="entry name" value="OxRdtase_Mopterin-bd_sf"/>
</dbReference>
<dbReference type="Gene3D" id="3.90.420.10">
    <property type="entry name" value="Oxidoreductase, molybdopterin-binding domain"/>
    <property type="match status" value="1"/>
</dbReference>
<dbReference type="PANTHER" id="PTHR19372">
    <property type="entry name" value="SULFITE REDUCTASE"/>
    <property type="match status" value="1"/>
</dbReference>
<dbReference type="Gene3D" id="2.60.40.650">
    <property type="match status" value="1"/>
</dbReference>
<dbReference type="FunFam" id="3.90.420.10:FF:000006">
    <property type="entry name" value="Sulfur dehydrogenase subunit SoxC"/>
    <property type="match status" value="1"/>
</dbReference>
<dbReference type="InterPro" id="IPR014756">
    <property type="entry name" value="Ig_E-set"/>
</dbReference>
<dbReference type="PANTHER" id="PTHR19372:SF7">
    <property type="entry name" value="SULFITE OXIDASE, MITOCHONDRIAL"/>
    <property type="match status" value="1"/>
</dbReference>
<evidence type="ECO:0000259" key="6">
    <source>
        <dbReference type="Pfam" id="PF03404"/>
    </source>
</evidence>
<dbReference type="NCBIfam" id="TIGR04555">
    <property type="entry name" value="sulfite_DH_soxC"/>
    <property type="match status" value="1"/>
</dbReference>
<evidence type="ECO:0000259" key="5">
    <source>
        <dbReference type="Pfam" id="PF00174"/>
    </source>
</evidence>
<comment type="cofactor">
    <cofactor evidence="1">
        <name>Mo-molybdopterin</name>
        <dbReference type="ChEBI" id="CHEBI:71302"/>
    </cofactor>
</comment>
<keyword evidence="4 7" id="KW-0560">Oxidoreductase</keyword>
<dbReference type="GO" id="GO:0008482">
    <property type="term" value="F:sulfite oxidase activity"/>
    <property type="evidence" value="ECO:0007669"/>
    <property type="project" value="TreeGrafter"/>
</dbReference>
<dbReference type="AlphaFoldDB" id="A0A857J9K3"/>
<dbReference type="GO" id="GO:0050310">
    <property type="term" value="F:sulfite dehydrogenase activity"/>
    <property type="evidence" value="ECO:0007669"/>
    <property type="project" value="UniProtKB-EC"/>
</dbReference>
<keyword evidence="3" id="KW-0479">Metal-binding</keyword>
<dbReference type="InterPro" id="IPR006311">
    <property type="entry name" value="TAT_signal"/>
</dbReference>
<gene>
    <name evidence="7" type="primary">soxC</name>
    <name evidence="7" type="ORF">GT347_19100</name>
</gene>
<dbReference type="PROSITE" id="PS51318">
    <property type="entry name" value="TAT"/>
    <property type="match status" value="1"/>
</dbReference>
<dbReference type="FunFam" id="2.60.40.650:FF:000004">
    <property type="entry name" value="Sulfite oxidase, putative"/>
    <property type="match status" value="1"/>
</dbReference>
<sequence length="416" mass="45465">MSDPVSPAAAASRRRFLRSGAGSAAVLASAASAQVAPLEVAPWSREPGEPVGWHPYGQPSPFEKEVMRRSRRSVPLPGANSSMTPLHALFGAITPTGLVFERHHAGIPQIDPARHRLAVHGLVQRPLLFSMDDLLRFPSVSRVHFLECSGNTGSEWRGPGTQSVQISHGLLSCCEWTGVPLSVVLQEVGLKPGAAWVLAEGADAAGMSRSVPLAKALDDALLVYAQNGERLRPENGYPLRLFLPGYEGNMSVKWLRRLKVGDAPFMSREETSKYTDLLPDGSARQFSFGMDAKSVITFPAPEHLLRGAGFYEISGLAWTGKGRVRRVEVSTDSGASWRDAVLQEPVLDRALTRFRLPWHWDGGPAVLQSRVWDETGYRQPTPQELIAVRGLESGYHYNAIQSWGVTPDGKVRNVRV</sequence>
<evidence type="ECO:0000256" key="4">
    <source>
        <dbReference type="ARBA" id="ARBA00023002"/>
    </source>
</evidence>
<dbReference type="InterPro" id="IPR030835">
    <property type="entry name" value="Sulfite_DH_SoxC"/>
</dbReference>
<name>A0A857J9K3_9BURK</name>
<feature type="domain" description="Moybdenum cofactor oxidoreductase dimerisation" evidence="6">
    <location>
        <begin position="289"/>
        <end position="400"/>
    </location>
</feature>
<dbReference type="InterPro" id="IPR008335">
    <property type="entry name" value="Mopterin_OxRdtase_euk"/>
</dbReference>
<feature type="domain" description="Oxidoreductase molybdopterin-binding" evidence="5">
    <location>
        <begin position="104"/>
        <end position="266"/>
    </location>
</feature>
<dbReference type="GO" id="GO:0043546">
    <property type="term" value="F:molybdopterin cofactor binding"/>
    <property type="evidence" value="ECO:0007669"/>
    <property type="project" value="TreeGrafter"/>
</dbReference>
<dbReference type="SUPFAM" id="SSF56524">
    <property type="entry name" value="Oxidoreductase molybdopterin-binding domain"/>
    <property type="match status" value="1"/>
</dbReference>
<accession>A0A857J9K3</accession>
<evidence type="ECO:0000313" key="8">
    <source>
        <dbReference type="Proteomes" id="UP000464787"/>
    </source>
</evidence>
<dbReference type="KEGG" id="xyk:GT347_19100"/>
<protein>
    <submittedName>
        <fullName evidence="7">Sulfite dehydrogenase</fullName>
        <ecNumber evidence="7">1.8.2.1</ecNumber>
    </submittedName>
</protein>
<keyword evidence="8" id="KW-1185">Reference proteome</keyword>
<dbReference type="RefSeq" id="WP_160553714.1">
    <property type="nucleotide sequence ID" value="NZ_CP047650.1"/>
</dbReference>
<dbReference type="EMBL" id="CP047650">
    <property type="protein sequence ID" value="QHI99903.1"/>
    <property type="molecule type" value="Genomic_DNA"/>
</dbReference>
<dbReference type="GO" id="GO:0006790">
    <property type="term" value="P:sulfur compound metabolic process"/>
    <property type="evidence" value="ECO:0007669"/>
    <property type="project" value="TreeGrafter"/>
</dbReference>
<evidence type="ECO:0000256" key="1">
    <source>
        <dbReference type="ARBA" id="ARBA00001924"/>
    </source>
</evidence>
<dbReference type="PRINTS" id="PR00407">
    <property type="entry name" value="EUMOPTERIN"/>
</dbReference>
<organism evidence="7 8">
    <name type="scientific">Xylophilus rhododendri</name>
    <dbReference type="NCBI Taxonomy" id="2697032"/>
    <lineage>
        <taxon>Bacteria</taxon>
        <taxon>Pseudomonadati</taxon>
        <taxon>Pseudomonadota</taxon>
        <taxon>Betaproteobacteria</taxon>
        <taxon>Burkholderiales</taxon>
        <taxon>Xylophilus</taxon>
    </lineage>
</organism>
<dbReference type="CDD" id="cd02113">
    <property type="entry name" value="bact_SoxC_Moco"/>
    <property type="match status" value="1"/>
</dbReference>
<dbReference type="GO" id="GO:0030151">
    <property type="term" value="F:molybdenum ion binding"/>
    <property type="evidence" value="ECO:0007669"/>
    <property type="project" value="InterPro"/>
</dbReference>
<evidence type="ECO:0000256" key="3">
    <source>
        <dbReference type="ARBA" id="ARBA00022723"/>
    </source>
</evidence>